<gene>
    <name evidence="1" type="ORF">V5799_023759</name>
</gene>
<reference evidence="1 2" key="1">
    <citation type="journal article" date="2023" name="Arcadia Sci">
        <title>De novo assembly of a long-read Amblyomma americanum tick genome.</title>
        <authorList>
            <person name="Chou S."/>
            <person name="Poskanzer K.E."/>
            <person name="Rollins M."/>
            <person name="Thuy-Boun P.S."/>
        </authorList>
    </citation>
    <scope>NUCLEOTIDE SEQUENCE [LARGE SCALE GENOMIC DNA]</scope>
    <source>
        <strain evidence="1">F_SG_1</strain>
        <tissue evidence="1">Salivary glands</tissue>
    </source>
</reference>
<evidence type="ECO:0000313" key="1">
    <source>
        <dbReference type="EMBL" id="KAK8786466.1"/>
    </source>
</evidence>
<accession>A0AAQ4FHN4</accession>
<dbReference type="AlphaFoldDB" id="A0AAQ4FHN4"/>
<evidence type="ECO:0000313" key="2">
    <source>
        <dbReference type="Proteomes" id="UP001321473"/>
    </source>
</evidence>
<sequence length="68" mass="7564">MLEAAPFVTSQLKLPCSRKVKDKKTSPKKKRDVRQASLCEITMVCEPSSWGTRCAAASARTRRPVNTL</sequence>
<protein>
    <submittedName>
        <fullName evidence="1">Uncharacterized protein</fullName>
    </submittedName>
</protein>
<keyword evidence="2" id="KW-1185">Reference proteome</keyword>
<organism evidence="1 2">
    <name type="scientific">Amblyomma americanum</name>
    <name type="common">Lone star tick</name>
    <dbReference type="NCBI Taxonomy" id="6943"/>
    <lineage>
        <taxon>Eukaryota</taxon>
        <taxon>Metazoa</taxon>
        <taxon>Ecdysozoa</taxon>
        <taxon>Arthropoda</taxon>
        <taxon>Chelicerata</taxon>
        <taxon>Arachnida</taxon>
        <taxon>Acari</taxon>
        <taxon>Parasitiformes</taxon>
        <taxon>Ixodida</taxon>
        <taxon>Ixodoidea</taxon>
        <taxon>Ixodidae</taxon>
        <taxon>Amblyomminae</taxon>
        <taxon>Amblyomma</taxon>
    </lineage>
</organism>
<dbReference type="EMBL" id="JARKHS020002730">
    <property type="protein sequence ID" value="KAK8786466.1"/>
    <property type="molecule type" value="Genomic_DNA"/>
</dbReference>
<dbReference type="Proteomes" id="UP001321473">
    <property type="component" value="Unassembled WGS sequence"/>
</dbReference>
<comment type="caution">
    <text evidence="1">The sequence shown here is derived from an EMBL/GenBank/DDBJ whole genome shotgun (WGS) entry which is preliminary data.</text>
</comment>
<proteinExistence type="predicted"/>
<name>A0AAQ4FHN4_AMBAM</name>